<dbReference type="EMBL" id="KN837203">
    <property type="protein sequence ID" value="KIJ34166.1"/>
    <property type="molecule type" value="Genomic_DNA"/>
</dbReference>
<name>A0A0C9VA11_SPHS4</name>
<proteinExistence type="predicted"/>
<protein>
    <submittedName>
        <fullName evidence="2">Uncharacterized protein</fullName>
    </submittedName>
</protein>
<dbReference type="AlphaFoldDB" id="A0A0C9VA11"/>
<keyword evidence="3" id="KW-1185">Reference proteome</keyword>
<reference evidence="2 3" key="1">
    <citation type="submission" date="2014-06" db="EMBL/GenBank/DDBJ databases">
        <title>Evolutionary Origins and Diversification of the Mycorrhizal Mutualists.</title>
        <authorList>
            <consortium name="DOE Joint Genome Institute"/>
            <consortium name="Mycorrhizal Genomics Consortium"/>
            <person name="Kohler A."/>
            <person name="Kuo A."/>
            <person name="Nagy L.G."/>
            <person name="Floudas D."/>
            <person name="Copeland A."/>
            <person name="Barry K.W."/>
            <person name="Cichocki N."/>
            <person name="Veneault-Fourrey C."/>
            <person name="LaButti K."/>
            <person name="Lindquist E.A."/>
            <person name="Lipzen A."/>
            <person name="Lundell T."/>
            <person name="Morin E."/>
            <person name="Murat C."/>
            <person name="Riley R."/>
            <person name="Ohm R."/>
            <person name="Sun H."/>
            <person name="Tunlid A."/>
            <person name="Henrissat B."/>
            <person name="Grigoriev I.V."/>
            <person name="Hibbett D.S."/>
            <person name="Martin F."/>
        </authorList>
    </citation>
    <scope>NUCLEOTIDE SEQUENCE [LARGE SCALE GENOMIC DNA]</scope>
    <source>
        <strain evidence="2 3">SS14</strain>
    </source>
</reference>
<evidence type="ECO:0000313" key="2">
    <source>
        <dbReference type="EMBL" id="KIJ34166.1"/>
    </source>
</evidence>
<evidence type="ECO:0000313" key="3">
    <source>
        <dbReference type="Proteomes" id="UP000054279"/>
    </source>
</evidence>
<accession>A0A0C9VA11</accession>
<dbReference type="OrthoDB" id="3248060at2759"/>
<feature type="region of interest" description="Disordered" evidence="1">
    <location>
        <begin position="93"/>
        <end position="125"/>
    </location>
</feature>
<evidence type="ECO:0000256" key="1">
    <source>
        <dbReference type="SAM" id="MobiDB-lite"/>
    </source>
</evidence>
<sequence>MAASRVPPASFANDALSKLISAVGEDIVRAYRAKHFAPSIIEACPEAFPIEDAASWINPTSFHQFVAESCNNQFPRPQSTPDSKYTLLHQYQEPSSHQTGNGDHDSEALVRDISSPEPPKKKRKHCMTKTEANRAAGLIQITRQLAVKRVEEIDYIPSAWPVPQEGDSVAWKIDISSSPFEYRDEKGNLLSMAAIIKNKCADSYGGGSAGAKKGPICLLLNRVQTQFAYHTCCGSFACDRAGLKQYNTYQRFENDSEVYAE</sequence>
<dbReference type="HOGENOM" id="CLU_075888_0_0_1"/>
<organism evidence="2 3">
    <name type="scientific">Sphaerobolus stellatus (strain SS14)</name>
    <dbReference type="NCBI Taxonomy" id="990650"/>
    <lineage>
        <taxon>Eukaryota</taxon>
        <taxon>Fungi</taxon>
        <taxon>Dikarya</taxon>
        <taxon>Basidiomycota</taxon>
        <taxon>Agaricomycotina</taxon>
        <taxon>Agaricomycetes</taxon>
        <taxon>Phallomycetidae</taxon>
        <taxon>Geastrales</taxon>
        <taxon>Sphaerobolaceae</taxon>
        <taxon>Sphaerobolus</taxon>
    </lineage>
</organism>
<gene>
    <name evidence="2" type="ORF">M422DRAFT_263817</name>
</gene>
<dbReference type="Proteomes" id="UP000054279">
    <property type="component" value="Unassembled WGS sequence"/>
</dbReference>